<gene>
    <name evidence="2" type="ORF">FE257_004626</name>
</gene>
<evidence type="ECO:0000313" key="3">
    <source>
        <dbReference type="Proteomes" id="UP001194746"/>
    </source>
</evidence>
<feature type="domain" description="Linalool dehydratase/isomerase" evidence="1">
    <location>
        <begin position="153"/>
        <end position="331"/>
    </location>
</feature>
<sequence length="471" mass="52899">MTTITMTETTDSTILNHGGLPQRLDDRFMDRYEKLSPEQAGHLRHFHNLATQPDGSWHLMGSQDPGQEWLDAYRYQLATMAYAAGAAHYHRMAALRSVFKDLMQCLISKMLRRDVWGYWFLTSHSGKLVDPDIVELRKPWADPIVKENIMVHDATNIADDVIKRYTAAWEAKGMVGDDGMFIQWYSPKQNTKLSTPDIGSTAWAAAFMNAWNSELAHHSFDTHAVGFLSRVEEDRVNLNPGPVAFEIRKISKAQELDANCADVIQKAMDNVRQRPSDGSPSELPYSRPTFGYVAQWVSELGNKATLDGLLTHADRYLNPTWQNGGLYYSPSKEKSDTKGNWLMVEPYTGNAAIGYARLNVLDGQRKMWQRPWTPEKVSRSPFIDGVNLGSGVDFLRGCWDDARGAMILTMRSWDGSSREMNLKFCGLPAGQYGVYHNGSLVDTRKVGIEGGSIDLLAGATREELNLVLLRA</sequence>
<feature type="domain" description="Linalool dehydratase/isomerase" evidence="1">
    <location>
        <begin position="74"/>
        <end position="151"/>
    </location>
</feature>
<evidence type="ECO:0000313" key="2">
    <source>
        <dbReference type="EMBL" id="KAF9895002.1"/>
    </source>
</evidence>
<reference evidence="2" key="1">
    <citation type="journal article" date="2019" name="Beilstein J. Org. Chem.">
        <title>Nanangenines: drimane sesquiterpenoids as the dominant metabolite cohort of a novel Australian fungus, Aspergillus nanangensis.</title>
        <authorList>
            <person name="Lacey H.J."/>
            <person name="Gilchrist C.L.M."/>
            <person name="Crombie A."/>
            <person name="Kalaitzis J.A."/>
            <person name="Vuong D."/>
            <person name="Rutledge P.J."/>
            <person name="Turner P."/>
            <person name="Pitt J.I."/>
            <person name="Lacey E."/>
            <person name="Chooi Y.H."/>
            <person name="Piggott A.M."/>
        </authorList>
    </citation>
    <scope>NUCLEOTIDE SEQUENCE</scope>
    <source>
        <strain evidence="2">MST-FP2251</strain>
    </source>
</reference>
<proteinExistence type="predicted"/>
<reference evidence="2" key="2">
    <citation type="submission" date="2020-02" db="EMBL/GenBank/DDBJ databases">
        <authorList>
            <person name="Gilchrist C.L.M."/>
            <person name="Chooi Y.-H."/>
        </authorList>
    </citation>
    <scope>NUCLEOTIDE SEQUENCE</scope>
    <source>
        <strain evidence="2">MST-FP2251</strain>
    </source>
</reference>
<keyword evidence="3" id="KW-1185">Reference proteome</keyword>
<accession>A0AAD4GZE9</accession>
<dbReference type="Proteomes" id="UP001194746">
    <property type="component" value="Unassembled WGS sequence"/>
</dbReference>
<organism evidence="2 3">
    <name type="scientific">Aspergillus nanangensis</name>
    <dbReference type="NCBI Taxonomy" id="2582783"/>
    <lineage>
        <taxon>Eukaryota</taxon>
        <taxon>Fungi</taxon>
        <taxon>Dikarya</taxon>
        <taxon>Ascomycota</taxon>
        <taxon>Pezizomycotina</taxon>
        <taxon>Eurotiomycetes</taxon>
        <taxon>Eurotiomycetidae</taxon>
        <taxon>Eurotiales</taxon>
        <taxon>Aspergillaceae</taxon>
        <taxon>Aspergillus</taxon>
        <taxon>Aspergillus subgen. Circumdati</taxon>
    </lineage>
</organism>
<protein>
    <recommendedName>
        <fullName evidence="1">Linalool dehydratase/isomerase domain-containing protein</fullName>
    </recommendedName>
</protein>
<name>A0AAD4GZE9_ASPNN</name>
<dbReference type="Pfam" id="PF18566">
    <property type="entry name" value="Ldi"/>
    <property type="match status" value="2"/>
</dbReference>
<dbReference type="InterPro" id="IPR041411">
    <property type="entry name" value="Ldi"/>
</dbReference>
<dbReference type="AlphaFoldDB" id="A0AAD4GZE9"/>
<comment type="caution">
    <text evidence="2">The sequence shown here is derived from an EMBL/GenBank/DDBJ whole genome shotgun (WGS) entry which is preliminary data.</text>
</comment>
<dbReference type="EMBL" id="VCAU01000002">
    <property type="protein sequence ID" value="KAF9895002.1"/>
    <property type="molecule type" value="Genomic_DNA"/>
</dbReference>
<evidence type="ECO:0000259" key="1">
    <source>
        <dbReference type="Pfam" id="PF18566"/>
    </source>
</evidence>